<keyword evidence="8" id="KW-1185">Reference proteome</keyword>
<evidence type="ECO:0000256" key="3">
    <source>
        <dbReference type="ARBA" id="ARBA00022989"/>
    </source>
</evidence>
<protein>
    <submittedName>
        <fullName evidence="9 10">NDR1/HIN1-like protein 2</fullName>
    </submittedName>
</protein>
<evidence type="ECO:0000313" key="9">
    <source>
        <dbReference type="RefSeq" id="XP_004497666.1"/>
    </source>
</evidence>
<dbReference type="AlphaFoldDB" id="A0A1S2Y133"/>
<dbReference type="GO" id="GO:0098542">
    <property type="term" value="P:defense response to other organism"/>
    <property type="evidence" value="ECO:0007669"/>
    <property type="project" value="InterPro"/>
</dbReference>
<evidence type="ECO:0000256" key="4">
    <source>
        <dbReference type="ARBA" id="ARBA00023136"/>
    </source>
</evidence>
<dbReference type="eggNOG" id="ENOG502QUR9">
    <property type="taxonomic scope" value="Eukaryota"/>
</dbReference>
<keyword evidence="2 6" id="KW-0812">Transmembrane</keyword>
<evidence type="ECO:0000256" key="6">
    <source>
        <dbReference type="SAM" id="Phobius"/>
    </source>
</evidence>
<comment type="subcellular location">
    <subcellularLocation>
        <location evidence="1">Membrane</location>
        <topology evidence="1">Single-pass membrane protein</topology>
    </subcellularLocation>
</comment>
<dbReference type="KEGG" id="cam:101507813"/>
<feature type="region of interest" description="Disordered" evidence="5">
    <location>
        <begin position="1"/>
        <end position="22"/>
    </location>
</feature>
<dbReference type="Pfam" id="PF03168">
    <property type="entry name" value="LEA_2"/>
    <property type="match status" value="1"/>
</dbReference>
<feature type="domain" description="Late embryogenesis abundant protein LEA-2 subgroup" evidence="7">
    <location>
        <begin position="113"/>
        <end position="215"/>
    </location>
</feature>
<dbReference type="InterPro" id="IPR004864">
    <property type="entry name" value="LEA_2"/>
</dbReference>
<dbReference type="RefSeq" id="XP_004497667.1">
    <property type="nucleotide sequence ID" value="XM_004497610.3"/>
</dbReference>
<dbReference type="GeneID" id="101507813"/>
<dbReference type="RefSeq" id="XP_004513159.1">
    <property type="nucleotide sequence ID" value="XM_004513102.3"/>
</dbReference>
<evidence type="ECO:0000313" key="10">
    <source>
        <dbReference type="RefSeq" id="XP_004497667.1"/>
    </source>
</evidence>
<keyword evidence="4 6" id="KW-0472">Membrane</keyword>
<accession>A0A1S2Y133</accession>
<proteinExistence type="predicted"/>
<evidence type="ECO:0000313" key="8">
    <source>
        <dbReference type="Proteomes" id="UP000087171"/>
    </source>
</evidence>
<reference evidence="9 10" key="2">
    <citation type="submission" date="2025-04" db="UniProtKB">
        <authorList>
            <consortium name="RefSeq"/>
        </authorList>
    </citation>
    <scope>IDENTIFICATION</scope>
    <source>
        <tissue evidence="9 10">Etiolated seedlings</tissue>
    </source>
</reference>
<dbReference type="PANTHER" id="PTHR31415">
    <property type="entry name" value="OS05G0367900 PROTEIN"/>
    <property type="match status" value="1"/>
</dbReference>
<evidence type="ECO:0000313" key="11">
    <source>
        <dbReference type="RefSeq" id="XP_004513158.1"/>
    </source>
</evidence>
<dbReference type="RefSeq" id="XP_004497666.1">
    <property type="nucleotide sequence ID" value="XM_004497609.3"/>
</dbReference>
<dbReference type="RefSeq" id="XP_004513158.1">
    <property type="nucleotide sequence ID" value="XM_004513101.3"/>
</dbReference>
<dbReference type="PaxDb" id="3827-XP_004497666.1"/>
<reference evidence="8" key="1">
    <citation type="journal article" date="2013" name="Nat. Biotechnol.">
        <title>Draft genome sequence of chickpea (Cicer arietinum) provides a resource for trait improvement.</title>
        <authorList>
            <person name="Varshney R.K."/>
            <person name="Song C."/>
            <person name="Saxena R.K."/>
            <person name="Azam S."/>
            <person name="Yu S."/>
            <person name="Sharpe A.G."/>
            <person name="Cannon S."/>
            <person name="Baek J."/>
            <person name="Rosen B.D."/>
            <person name="Tar'an B."/>
            <person name="Millan T."/>
            <person name="Zhang X."/>
            <person name="Ramsay L.D."/>
            <person name="Iwata A."/>
            <person name="Wang Y."/>
            <person name="Nelson W."/>
            <person name="Farmer A.D."/>
            <person name="Gaur P.M."/>
            <person name="Soderlund C."/>
            <person name="Penmetsa R.V."/>
            <person name="Xu C."/>
            <person name="Bharti A.K."/>
            <person name="He W."/>
            <person name="Winter P."/>
            <person name="Zhao S."/>
            <person name="Hane J.K."/>
            <person name="Carrasquilla-Garcia N."/>
            <person name="Condie J.A."/>
            <person name="Upadhyaya H.D."/>
            <person name="Luo M.C."/>
            <person name="Thudi M."/>
            <person name="Gowda C.L."/>
            <person name="Singh N.P."/>
            <person name="Lichtenzveig J."/>
            <person name="Gali K.K."/>
            <person name="Rubio J."/>
            <person name="Nadarajan N."/>
            <person name="Dolezel J."/>
            <person name="Bansal K.C."/>
            <person name="Xu X."/>
            <person name="Edwards D."/>
            <person name="Zhang G."/>
            <person name="Kahl G."/>
            <person name="Gil J."/>
            <person name="Singh K.B."/>
            <person name="Datta S.K."/>
            <person name="Jackson S.A."/>
            <person name="Wang J."/>
            <person name="Cook D.R."/>
        </authorList>
    </citation>
    <scope>NUCLEOTIDE SEQUENCE [LARGE SCALE GENOMIC DNA]</scope>
    <source>
        <strain evidence="8">cv. CDC Frontier</strain>
    </source>
</reference>
<feature type="transmembrane region" description="Helical" evidence="6">
    <location>
        <begin position="61"/>
        <end position="80"/>
    </location>
</feature>
<dbReference type="PANTHER" id="PTHR31415:SF61">
    <property type="entry name" value="LATE EMBRYOGENESIS ABUNDANT PROTEIN"/>
    <property type="match status" value="1"/>
</dbReference>
<organism evidence="8 9">
    <name type="scientific">Cicer arietinum</name>
    <name type="common">Chickpea</name>
    <name type="synonym">Garbanzo</name>
    <dbReference type="NCBI Taxonomy" id="3827"/>
    <lineage>
        <taxon>Eukaryota</taxon>
        <taxon>Viridiplantae</taxon>
        <taxon>Streptophyta</taxon>
        <taxon>Embryophyta</taxon>
        <taxon>Tracheophyta</taxon>
        <taxon>Spermatophyta</taxon>
        <taxon>Magnoliopsida</taxon>
        <taxon>eudicotyledons</taxon>
        <taxon>Gunneridae</taxon>
        <taxon>Pentapetalae</taxon>
        <taxon>rosids</taxon>
        <taxon>fabids</taxon>
        <taxon>Fabales</taxon>
        <taxon>Fabaceae</taxon>
        <taxon>Papilionoideae</taxon>
        <taxon>50 kb inversion clade</taxon>
        <taxon>NPAAA clade</taxon>
        <taxon>Hologalegina</taxon>
        <taxon>IRL clade</taxon>
        <taxon>Cicereae</taxon>
        <taxon>Cicer</taxon>
    </lineage>
</organism>
<evidence type="ECO:0000313" key="12">
    <source>
        <dbReference type="RefSeq" id="XP_004513159.1"/>
    </source>
</evidence>
<evidence type="ECO:0000256" key="1">
    <source>
        <dbReference type="ARBA" id="ARBA00004167"/>
    </source>
</evidence>
<keyword evidence="3 6" id="KW-1133">Transmembrane helix</keyword>
<dbReference type="InterPro" id="IPR044839">
    <property type="entry name" value="NDR1-like"/>
</dbReference>
<dbReference type="STRING" id="3827.A0A1S2Y133"/>
<dbReference type="GeneID" id="101502311"/>
<gene>
    <name evidence="9 10" type="primary">LOC101507813</name>
    <name evidence="11 12" type="synonym">LOC101502311</name>
</gene>
<dbReference type="Proteomes" id="UP000087171">
    <property type="component" value="Chromosome Ca4"/>
</dbReference>
<dbReference type="OrthoDB" id="1889094at2759"/>
<evidence type="ECO:0000256" key="5">
    <source>
        <dbReference type="SAM" id="MobiDB-lite"/>
    </source>
</evidence>
<evidence type="ECO:0000259" key="7">
    <source>
        <dbReference type="Pfam" id="PF03168"/>
    </source>
</evidence>
<name>A0A1S2Y133_CICAR</name>
<dbReference type="GO" id="GO:0009506">
    <property type="term" value="C:plasmodesma"/>
    <property type="evidence" value="ECO:0007669"/>
    <property type="project" value="TreeGrafter"/>
</dbReference>
<dbReference type="GO" id="GO:0005886">
    <property type="term" value="C:plasma membrane"/>
    <property type="evidence" value="ECO:0007669"/>
    <property type="project" value="TreeGrafter"/>
</dbReference>
<sequence>MAGNQLNGAYYGPSIPPPKSHRRSSRHDDGCCCGCLSCICGCFRGCCGCIFNFILSIICKILTTIIIIVVILGFLFWLIVRPNVLKFTVTDASLSQFNFTNNNTLHYNLALNISIRNPNKRVGIYYDNIETLAFYKDVRFGSQTLGTFFQRHKNTSLLNPVFKGQQVVPLNSDQISEFDNEMKDGVYGIDVKVLLNVRFKLWLFKTGKVKPKVRCDLKVPLKSKNGTSLGNEFQVTDCDWDYKWRLFR</sequence>
<evidence type="ECO:0000256" key="2">
    <source>
        <dbReference type="ARBA" id="ARBA00022692"/>
    </source>
</evidence>
<dbReference type="KEGG" id="cam:101502311"/>